<proteinExistence type="predicted"/>
<evidence type="ECO:0000256" key="1">
    <source>
        <dbReference type="SAM" id="Phobius"/>
    </source>
</evidence>
<dbReference type="InterPro" id="IPR007272">
    <property type="entry name" value="Sulf_transp_TsuA/YedE"/>
</dbReference>
<sequence length="88" mass="10254">MKELENLKEVFSSGYVTLFDRQWPMWVGGLLIGILNVFLFAYEKAWTVSDGVRNWGNWFFNTTDVYDKIIIEPHLYTTSILNFGIIIG</sequence>
<keyword evidence="1" id="KW-0472">Membrane</keyword>
<protein>
    <submittedName>
        <fullName evidence="2">Uncharacterized protein</fullName>
    </submittedName>
</protein>
<dbReference type="EMBL" id="UINC01183197">
    <property type="protein sequence ID" value="SVD93824.1"/>
    <property type="molecule type" value="Genomic_DNA"/>
</dbReference>
<name>A0A382ZE69_9ZZZZ</name>
<feature type="transmembrane region" description="Helical" evidence="1">
    <location>
        <begin position="23"/>
        <end position="42"/>
    </location>
</feature>
<dbReference type="AlphaFoldDB" id="A0A382ZE69"/>
<evidence type="ECO:0000313" key="2">
    <source>
        <dbReference type="EMBL" id="SVD93824.1"/>
    </source>
</evidence>
<feature type="non-terminal residue" evidence="2">
    <location>
        <position position="88"/>
    </location>
</feature>
<reference evidence="2" key="1">
    <citation type="submission" date="2018-05" db="EMBL/GenBank/DDBJ databases">
        <authorList>
            <person name="Lanie J.A."/>
            <person name="Ng W.-L."/>
            <person name="Kazmierczak K.M."/>
            <person name="Andrzejewski T.M."/>
            <person name="Davidsen T.M."/>
            <person name="Wayne K.J."/>
            <person name="Tettelin H."/>
            <person name="Glass J.I."/>
            <person name="Rusch D."/>
            <person name="Podicherti R."/>
            <person name="Tsui H.-C.T."/>
            <person name="Winkler M.E."/>
        </authorList>
    </citation>
    <scope>NUCLEOTIDE SEQUENCE</scope>
</reference>
<keyword evidence="1" id="KW-1133">Transmembrane helix</keyword>
<keyword evidence="1" id="KW-0812">Transmembrane</keyword>
<accession>A0A382ZE69</accession>
<gene>
    <name evidence="2" type="ORF">METZ01_LOCUS446678</name>
</gene>
<organism evidence="2">
    <name type="scientific">marine metagenome</name>
    <dbReference type="NCBI Taxonomy" id="408172"/>
    <lineage>
        <taxon>unclassified sequences</taxon>
        <taxon>metagenomes</taxon>
        <taxon>ecological metagenomes</taxon>
    </lineage>
</organism>
<dbReference type="Pfam" id="PF04143">
    <property type="entry name" value="Sulf_transp"/>
    <property type="match status" value="1"/>
</dbReference>